<evidence type="ECO:0000256" key="3">
    <source>
        <dbReference type="ARBA" id="ARBA00006434"/>
    </source>
</evidence>
<name>A0ABR6WYR0_9BURK</name>
<dbReference type="SMART" id="SM00387">
    <property type="entry name" value="HATPase_c"/>
    <property type="match status" value="1"/>
</dbReference>
<feature type="transmembrane region" description="Helical" evidence="13">
    <location>
        <begin position="345"/>
        <end position="378"/>
    </location>
</feature>
<feature type="transmembrane region" description="Helical" evidence="13">
    <location>
        <begin position="69"/>
        <end position="88"/>
    </location>
</feature>
<dbReference type="Pfam" id="PF02518">
    <property type="entry name" value="HATPase_c"/>
    <property type="match status" value="1"/>
</dbReference>
<evidence type="ECO:0000256" key="7">
    <source>
        <dbReference type="ARBA" id="ARBA00022692"/>
    </source>
</evidence>
<dbReference type="PRINTS" id="PR00344">
    <property type="entry name" value="BCTRLSENSOR"/>
</dbReference>
<dbReference type="Gene3D" id="1.10.287.130">
    <property type="match status" value="1"/>
</dbReference>
<evidence type="ECO:0000256" key="12">
    <source>
        <dbReference type="SAM" id="Coils"/>
    </source>
</evidence>
<dbReference type="EC" id="2.7.13.3" evidence="4"/>
<dbReference type="SUPFAM" id="SSF47384">
    <property type="entry name" value="Homodimeric domain of signal transducing histidine kinase"/>
    <property type="match status" value="1"/>
</dbReference>
<evidence type="ECO:0000256" key="9">
    <source>
        <dbReference type="ARBA" id="ARBA00022989"/>
    </source>
</evidence>
<organism evidence="15 16">
    <name type="scientific">Undibacterium seohonense</name>
    <dbReference type="NCBI Taxonomy" id="1344950"/>
    <lineage>
        <taxon>Bacteria</taxon>
        <taxon>Pseudomonadati</taxon>
        <taxon>Pseudomonadota</taxon>
        <taxon>Betaproteobacteria</taxon>
        <taxon>Burkholderiales</taxon>
        <taxon>Oxalobacteraceae</taxon>
        <taxon>Undibacterium</taxon>
    </lineage>
</organism>
<keyword evidence="12" id="KW-0175">Coiled coil</keyword>
<feature type="transmembrane region" description="Helical" evidence="13">
    <location>
        <begin position="6"/>
        <end position="25"/>
    </location>
</feature>
<evidence type="ECO:0000259" key="14">
    <source>
        <dbReference type="PROSITE" id="PS50109"/>
    </source>
</evidence>
<dbReference type="PROSITE" id="PS50283">
    <property type="entry name" value="NA_SOLUT_SYMP_3"/>
    <property type="match status" value="1"/>
</dbReference>
<comment type="catalytic activity">
    <reaction evidence="1">
        <text>ATP + protein L-histidine = ADP + protein N-phospho-L-histidine.</text>
        <dbReference type="EC" id="2.7.13.3"/>
    </reaction>
</comment>
<comment type="similarity">
    <text evidence="3">Belongs to the sodium:solute symporter (SSF) (TC 2.A.21) family.</text>
</comment>
<dbReference type="InterPro" id="IPR036890">
    <property type="entry name" value="HATPase_C_sf"/>
</dbReference>
<feature type="transmembrane region" description="Helical" evidence="13">
    <location>
        <begin position="399"/>
        <end position="419"/>
    </location>
</feature>
<dbReference type="Pfam" id="PF00512">
    <property type="entry name" value="HisKA"/>
    <property type="match status" value="1"/>
</dbReference>
<keyword evidence="10" id="KW-0902">Two-component regulatory system</keyword>
<dbReference type="InterPro" id="IPR003661">
    <property type="entry name" value="HisK_dim/P_dom"/>
</dbReference>
<dbReference type="InterPro" id="IPR038377">
    <property type="entry name" value="Na/Glc_symporter_sf"/>
</dbReference>
<evidence type="ECO:0000313" key="15">
    <source>
        <dbReference type="EMBL" id="MBC3805732.1"/>
    </source>
</evidence>
<evidence type="ECO:0000256" key="13">
    <source>
        <dbReference type="SAM" id="Phobius"/>
    </source>
</evidence>
<dbReference type="Gene3D" id="1.20.1730.10">
    <property type="entry name" value="Sodium/glucose cotransporter"/>
    <property type="match status" value="1"/>
</dbReference>
<keyword evidence="5" id="KW-0597">Phosphoprotein</keyword>
<dbReference type="CDD" id="cd00082">
    <property type="entry name" value="HisKA"/>
    <property type="match status" value="1"/>
</dbReference>
<gene>
    <name evidence="15" type="ORF">H8K52_00025</name>
</gene>
<feature type="transmembrane region" description="Helical" evidence="13">
    <location>
        <begin position="115"/>
        <end position="134"/>
    </location>
</feature>
<feature type="transmembrane region" description="Helical" evidence="13">
    <location>
        <begin position="196"/>
        <end position="220"/>
    </location>
</feature>
<evidence type="ECO:0000256" key="10">
    <source>
        <dbReference type="ARBA" id="ARBA00023012"/>
    </source>
</evidence>
<dbReference type="PANTHER" id="PTHR43711:SF30">
    <property type="entry name" value="HISTIDINE KINASE"/>
    <property type="match status" value="1"/>
</dbReference>
<dbReference type="InterPro" id="IPR001734">
    <property type="entry name" value="Na/solute_symporter"/>
</dbReference>
<feature type="transmembrane region" description="Helical" evidence="13">
    <location>
        <begin position="425"/>
        <end position="452"/>
    </location>
</feature>
<evidence type="ECO:0000256" key="5">
    <source>
        <dbReference type="ARBA" id="ARBA00022553"/>
    </source>
</evidence>
<evidence type="ECO:0000313" key="16">
    <source>
        <dbReference type="Proteomes" id="UP000648257"/>
    </source>
</evidence>
<keyword evidence="8 15" id="KW-0418">Kinase</keyword>
<evidence type="ECO:0000256" key="11">
    <source>
        <dbReference type="ARBA" id="ARBA00023136"/>
    </source>
</evidence>
<keyword evidence="11 13" id="KW-0472">Membrane</keyword>
<accession>A0ABR6WYR0</accession>
<dbReference type="InterPro" id="IPR003594">
    <property type="entry name" value="HATPase_dom"/>
</dbReference>
<dbReference type="CDD" id="cd10322">
    <property type="entry name" value="SLC5sbd"/>
    <property type="match status" value="1"/>
</dbReference>
<feature type="domain" description="Histidine kinase" evidence="14">
    <location>
        <begin position="696"/>
        <end position="920"/>
    </location>
</feature>
<feature type="transmembrane region" description="Helical" evidence="13">
    <location>
        <begin position="299"/>
        <end position="325"/>
    </location>
</feature>
<dbReference type="SMART" id="SM00388">
    <property type="entry name" value="HisKA"/>
    <property type="match status" value="1"/>
</dbReference>
<keyword evidence="7 13" id="KW-0812">Transmembrane</keyword>
<feature type="transmembrane region" description="Helical" evidence="13">
    <location>
        <begin position="259"/>
        <end position="278"/>
    </location>
</feature>
<proteinExistence type="inferred from homology"/>
<evidence type="ECO:0000256" key="8">
    <source>
        <dbReference type="ARBA" id="ARBA00022777"/>
    </source>
</evidence>
<dbReference type="InterPro" id="IPR004358">
    <property type="entry name" value="Sig_transdc_His_kin-like_C"/>
</dbReference>
<dbReference type="Proteomes" id="UP000648257">
    <property type="component" value="Unassembled WGS sequence"/>
</dbReference>
<dbReference type="RefSeq" id="WP_186920476.1">
    <property type="nucleotide sequence ID" value="NZ_JACOFW010000001.1"/>
</dbReference>
<dbReference type="CDD" id="cd00075">
    <property type="entry name" value="HATPase"/>
    <property type="match status" value="1"/>
</dbReference>
<feature type="coiled-coil region" evidence="12">
    <location>
        <begin position="655"/>
        <end position="689"/>
    </location>
</feature>
<feature type="transmembrane region" description="Helical" evidence="13">
    <location>
        <begin position="37"/>
        <end position="57"/>
    </location>
</feature>
<dbReference type="GO" id="GO:0016301">
    <property type="term" value="F:kinase activity"/>
    <property type="evidence" value="ECO:0007669"/>
    <property type="project" value="UniProtKB-KW"/>
</dbReference>
<dbReference type="InterPro" id="IPR036097">
    <property type="entry name" value="HisK_dim/P_sf"/>
</dbReference>
<evidence type="ECO:0000256" key="1">
    <source>
        <dbReference type="ARBA" id="ARBA00000085"/>
    </source>
</evidence>
<keyword evidence="16" id="KW-1185">Reference proteome</keyword>
<comment type="subcellular location">
    <subcellularLocation>
        <location evidence="2">Membrane</location>
        <topology evidence="2">Multi-pass membrane protein</topology>
    </subcellularLocation>
</comment>
<sequence length="930" mass="100820">MLQGWLIILVSLVYLAVLFLIAWVADRRADAGRSLIANPQIYALSLGVYCTTWTFYGSVGRAASNGVDFLPIYLGPTLLFALAGFVVLKMIRVSKVNRITSIADLIASRYGKSQLLGGLVTVIAVVGVVPYIALQLKAVSNSFGILVRYPEIVMPTSIAAVPLLQDGALYTAAILACFTIFFGTRHLDATERHEGMVAAIAFESVVKLLAFLAVGIFVVWGMHDGVGDIFSKFKTFSAMPAPVIPQSSATAHMSGHTPLVYGSWGALVFLSMLASLLLPRQFQIAVVENVNESHLKRAVWLFPLYLFLINLFVLPVAMAGLLYFPSGVDADTFVLTLPMAQHQQALALLAYIGGLSAATGMVIVETIALATMICNDLLMPVLLRFAPVLLSTHRNLSRVLLTIRRVAIVLILALSYGYFRFAGEAYALVSIGLISFAAVAQFAPAVLGGLYWKGGTRNGAVAGLLAGFSVWMYTLLLPSFAKSGWLPAKFMESGFFGIEMLHPLHLFGLNGLDVITHCIVWSLLANLSAYIGVSLMRAPNVGEARQANLFVSRGSQAMHPGTWSGGAKLSELIPLVSRFLGAEHTQEAFARYAQERGFSSPAQLPADAQLVNFAEALLAGAIGSASARAMLASVVTEEALDMEEVMSILDEASQLRSYSREIEEKSRELTRATAELRDANQRLQQLDQMKDYFVATVTHELRTPLTSIRLFSEILHDDPSMTVNERTRFLSIIVSETERLSRLINQILDMAKLESGRGEWVISTVDVAELILSASTALTAISAERQITLNMDQVESGLMVMADRDRLIQVMQNLLSNAFKFVPATGGVVTVSAYSIDSDVLIRVCDNGPGINADDHELIFEKFHQGAGNRDSLTDKPKGTGLGLPISRQIVEHFGGRLWAEAAPQGANGACFCFTLPRHVRDLCTTVASG</sequence>
<dbReference type="Gene3D" id="3.30.565.10">
    <property type="entry name" value="Histidine kinase-like ATPase, C-terminal domain"/>
    <property type="match status" value="1"/>
</dbReference>
<evidence type="ECO:0000256" key="6">
    <source>
        <dbReference type="ARBA" id="ARBA00022679"/>
    </source>
</evidence>
<reference evidence="15 16" key="1">
    <citation type="submission" date="2020-08" db="EMBL/GenBank/DDBJ databases">
        <title>Novel species isolated from subtropical streams in China.</title>
        <authorList>
            <person name="Lu H."/>
        </authorList>
    </citation>
    <scope>NUCLEOTIDE SEQUENCE [LARGE SCALE GENOMIC DNA]</scope>
    <source>
        <strain evidence="15 16">KACC 16656</strain>
    </source>
</reference>
<dbReference type="PROSITE" id="PS50109">
    <property type="entry name" value="HIS_KIN"/>
    <property type="match status" value="1"/>
</dbReference>
<keyword evidence="6" id="KW-0808">Transferase</keyword>
<protein>
    <recommendedName>
        <fullName evidence="4">histidine kinase</fullName>
        <ecNumber evidence="4">2.7.13.3</ecNumber>
    </recommendedName>
</protein>
<feature type="transmembrane region" description="Helical" evidence="13">
    <location>
        <begin position="459"/>
        <end position="481"/>
    </location>
</feature>
<feature type="transmembrane region" description="Helical" evidence="13">
    <location>
        <begin position="167"/>
        <end position="184"/>
    </location>
</feature>
<evidence type="ECO:0000256" key="4">
    <source>
        <dbReference type="ARBA" id="ARBA00012438"/>
    </source>
</evidence>
<dbReference type="InterPro" id="IPR005467">
    <property type="entry name" value="His_kinase_dom"/>
</dbReference>
<comment type="caution">
    <text evidence="15">The sequence shown here is derived from an EMBL/GenBank/DDBJ whole genome shotgun (WGS) entry which is preliminary data.</text>
</comment>
<dbReference type="EMBL" id="JACOFW010000001">
    <property type="protein sequence ID" value="MBC3805732.1"/>
    <property type="molecule type" value="Genomic_DNA"/>
</dbReference>
<dbReference type="SUPFAM" id="SSF55874">
    <property type="entry name" value="ATPase domain of HSP90 chaperone/DNA topoisomerase II/histidine kinase"/>
    <property type="match status" value="1"/>
</dbReference>
<dbReference type="PANTHER" id="PTHR43711">
    <property type="entry name" value="TWO-COMPONENT HISTIDINE KINASE"/>
    <property type="match status" value="1"/>
</dbReference>
<evidence type="ECO:0000256" key="2">
    <source>
        <dbReference type="ARBA" id="ARBA00004141"/>
    </source>
</evidence>
<keyword evidence="9 13" id="KW-1133">Transmembrane helix</keyword>
<dbReference type="InterPro" id="IPR050736">
    <property type="entry name" value="Sensor_HK_Regulatory"/>
</dbReference>